<evidence type="ECO:0000256" key="1">
    <source>
        <dbReference type="SAM" id="SignalP"/>
    </source>
</evidence>
<dbReference type="InterPro" id="IPR050491">
    <property type="entry name" value="AmpC-like"/>
</dbReference>
<dbReference type="Gene3D" id="3.40.710.10">
    <property type="entry name" value="DD-peptidase/beta-lactamase superfamily"/>
    <property type="match status" value="1"/>
</dbReference>
<feature type="domain" description="Beta-lactamase-related" evidence="2">
    <location>
        <begin position="32"/>
        <end position="366"/>
    </location>
</feature>
<dbReference type="EMBL" id="PYLS01000005">
    <property type="protein sequence ID" value="PST83554.1"/>
    <property type="molecule type" value="Genomic_DNA"/>
</dbReference>
<comment type="caution">
    <text evidence="3">The sequence shown here is derived from an EMBL/GenBank/DDBJ whole genome shotgun (WGS) entry which is preliminary data.</text>
</comment>
<feature type="chain" id="PRO_5015426191" evidence="1">
    <location>
        <begin position="25"/>
        <end position="382"/>
    </location>
</feature>
<dbReference type="OrthoDB" id="846150at2"/>
<evidence type="ECO:0000313" key="4">
    <source>
        <dbReference type="Proteomes" id="UP000240912"/>
    </source>
</evidence>
<feature type="signal peptide" evidence="1">
    <location>
        <begin position="1"/>
        <end position="24"/>
    </location>
</feature>
<dbReference type="RefSeq" id="WP_107215815.1">
    <property type="nucleotide sequence ID" value="NZ_KZ686269.1"/>
</dbReference>
<dbReference type="PANTHER" id="PTHR46825:SF9">
    <property type="entry name" value="BETA-LACTAMASE-RELATED DOMAIN-CONTAINING PROTEIN"/>
    <property type="match status" value="1"/>
</dbReference>
<dbReference type="Proteomes" id="UP000240912">
    <property type="component" value="Unassembled WGS sequence"/>
</dbReference>
<keyword evidence="3" id="KW-0378">Hydrolase</keyword>
<dbReference type="PANTHER" id="PTHR46825">
    <property type="entry name" value="D-ALANYL-D-ALANINE-CARBOXYPEPTIDASE/ENDOPEPTIDASE AMPH"/>
    <property type="match status" value="1"/>
</dbReference>
<sequence>MFKRFFTALLAVFITAFSALQVRAQAVPPAIDSIMKKFDAVGLSVAVVKKGKLVYTGSFGWKNREQQLPLKDQDIFRIASISKSFSATSIMQLADAGKVSLDDDFSKLIGFKVRNPKFPETVITLRMVLSHTSSLNDSQGYFTLDVIDPAKNPNAAKCYNDYEPGKGYQYCNLNFNMVGTVIEKVSGERFDQYVKRHILDPLKLYGGYCVDSLDKNRFVTLYEWDGKTKTFTPAPGAYNPRSGEIRNYVMGYSTPVFSPTGGMKISAGDLARYMIMHMNYGKTGAGRILSKKSAVAMQTPVSDGEGGYGLALRSANDLVPGKKMTGHTGSAYGLYSSMFFDPKEKFGFVTITNGCNPVYNEDMPQLTRDLIAALYREFIAGR</sequence>
<evidence type="ECO:0000259" key="2">
    <source>
        <dbReference type="Pfam" id="PF00144"/>
    </source>
</evidence>
<gene>
    <name evidence="3" type="ORF">C7T94_13490</name>
</gene>
<dbReference type="SUPFAM" id="SSF56601">
    <property type="entry name" value="beta-lactamase/transpeptidase-like"/>
    <property type="match status" value="1"/>
</dbReference>
<keyword evidence="1" id="KW-0732">Signal</keyword>
<dbReference type="GO" id="GO:0016787">
    <property type="term" value="F:hydrolase activity"/>
    <property type="evidence" value="ECO:0007669"/>
    <property type="project" value="UniProtKB-KW"/>
</dbReference>
<protein>
    <submittedName>
        <fullName evidence="3">Serine hydrolase</fullName>
    </submittedName>
</protein>
<organism evidence="3 4">
    <name type="scientific">Pedobacter yulinensis</name>
    <dbReference type="NCBI Taxonomy" id="2126353"/>
    <lineage>
        <taxon>Bacteria</taxon>
        <taxon>Pseudomonadati</taxon>
        <taxon>Bacteroidota</taxon>
        <taxon>Sphingobacteriia</taxon>
        <taxon>Sphingobacteriales</taxon>
        <taxon>Sphingobacteriaceae</taxon>
        <taxon>Pedobacter</taxon>
    </lineage>
</organism>
<dbReference type="InterPro" id="IPR012338">
    <property type="entry name" value="Beta-lactam/transpept-like"/>
</dbReference>
<reference evidence="3 4" key="1">
    <citation type="submission" date="2018-03" db="EMBL/GenBank/DDBJ databases">
        <authorList>
            <person name="Keele B.F."/>
        </authorList>
    </citation>
    <scope>NUCLEOTIDE SEQUENCE [LARGE SCALE GENOMIC DNA]</scope>
    <source>
        <strain evidence="3 4">YL28-9</strain>
    </source>
</reference>
<accession>A0A2T3HM93</accession>
<dbReference type="AlphaFoldDB" id="A0A2T3HM93"/>
<name>A0A2T3HM93_9SPHI</name>
<evidence type="ECO:0000313" key="3">
    <source>
        <dbReference type="EMBL" id="PST83554.1"/>
    </source>
</evidence>
<proteinExistence type="predicted"/>
<dbReference type="InterPro" id="IPR001466">
    <property type="entry name" value="Beta-lactam-related"/>
</dbReference>
<dbReference type="Pfam" id="PF00144">
    <property type="entry name" value="Beta-lactamase"/>
    <property type="match status" value="1"/>
</dbReference>
<keyword evidence="4" id="KW-1185">Reference proteome</keyword>